<evidence type="ECO:0000313" key="7">
    <source>
        <dbReference type="Proteomes" id="UP000288716"/>
    </source>
</evidence>
<gene>
    <name evidence="6" type="ORF">B4U80_12221</name>
</gene>
<evidence type="ECO:0000259" key="5">
    <source>
        <dbReference type="PROSITE" id="PS50016"/>
    </source>
</evidence>
<evidence type="ECO:0000313" key="6">
    <source>
        <dbReference type="EMBL" id="RWS19773.1"/>
    </source>
</evidence>
<accession>A0A443RWL3</accession>
<dbReference type="VEuPathDB" id="VectorBase:LDEU012267"/>
<proteinExistence type="predicted"/>
<name>A0A443RWL3_9ACAR</name>
<comment type="caution">
    <text evidence="6">The sequence shown here is derived from an EMBL/GenBank/DDBJ whole genome shotgun (WGS) entry which is preliminary data.</text>
</comment>
<dbReference type="InterPro" id="IPR013083">
    <property type="entry name" value="Znf_RING/FYVE/PHD"/>
</dbReference>
<dbReference type="OrthoDB" id="1903104at2759"/>
<feature type="domain" description="PHD-type" evidence="5">
    <location>
        <begin position="1"/>
        <end position="47"/>
    </location>
</feature>
<dbReference type="SUPFAM" id="SSF57903">
    <property type="entry name" value="FYVE/PHD zinc finger"/>
    <property type="match status" value="1"/>
</dbReference>
<keyword evidence="3" id="KW-0862">Zinc</keyword>
<evidence type="ECO:0000256" key="4">
    <source>
        <dbReference type="PROSITE-ProRule" id="PRU00146"/>
    </source>
</evidence>
<dbReference type="GO" id="GO:0008270">
    <property type="term" value="F:zinc ion binding"/>
    <property type="evidence" value="ECO:0007669"/>
    <property type="project" value="UniProtKB-KW"/>
</dbReference>
<dbReference type="InterPro" id="IPR019787">
    <property type="entry name" value="Znf_PHD-finger"/>
</dbReference>
<protein>
    <recommendedName>
        <fullName evidence="5">PHD-type domain-containing protein</fullName>
    </recommendedName>
</protein>
<dbReference type="Proteomes" id="UP000288716">
    <property type="component" value="Unassembled WGS sequence"/>
</dbReference>
<dbReference type="InterPro" id="IPR011011">
    <property type="entry name" value="Znf_FYVE_PHD"/>
</dbReference>
<dbReference type="Gene3D" id="3.30.40.10">
    <property type="entry name" value="Zinc/RING finger domain, C3HC4 (zinc finger)"/>
    <property type="match status" value="1"/>
</dbReference>
<evidence type="ECO:0000256" key="2">
    <source>
        <dbReference type="ARBA" id="ARBA00022771"/>
    </source>
</evidence>
<keyword evidence="1" id="KW-0479">Metal-binding</keyword>
<sequence length="164" mass="19093">MICSKCYNDNAYAYCTECDKWFHIHCIGVNNALSRDPSRVCNICSYKDVPVSIWTIYDILENFMKHWLEYIKVFGILANTTNRPNCSASPNALRSDGGVEICDFKEMIEDLCREKRLSIYNVARFVQFQAANSEDEMVARKYTETFFETTNNILKSKLMFDKKV</sequence>
<organism evidence="6 7">
    <name type="scientific">Leptotrombidium deliense</name>
    <dbReference type="NCBI Taxonomy" id="299467"/>
    <lineage>
        <taxon>Eukaryota</taxon>
        <taxon>Metazoa</taxon>
        <taxon>Ecdysozoa</taxon>
        <taxon>Arthropoda</taxon>
        <taxon>Chelicerata</taxon>
        <taxon>Arachnida</taxon>
        <taxon>Acari</taxon>
        <taxon>Acariformes</taxon>
        <taxon>Trombidiformes</taxon>
        <taxon>Prostigmata</taxon>
        <taxon>Anystina</taxon>
        <taxon>Parasitengona</taxon>
        <taxon>Trombiculoidea</taxon>
        <taxon>Trombiculidae</taxon>
        <taxon>Leptotrombidium</taxon>
    </lineage>
</organism>
<keyword evidence="7" id="KW-1185">Reference proteome</keyword>
<dbReference type="EMBL" id="NCKV01022811">
    <property type="protein sequence ID" value="RWS19773.1"/>
    <property type="molecule type" value="Genomic_DNA"/>
</dbReference>
<evidence type="ECO:0000256" key="1">
    <source>
        <dbReference type="ARBA" id="ARBA00022723"/>
    </source>
</evidence>
<dbReference type="AlphaFoldDB" id="A0A443RWL3"/>
<dbReference type="PROSITE" id="PS50016">
    <property type="entry name" value="ZF_PHD_2"/>
    <property type="match status" value="1"/>
</dbReference>
<keyword evidence="2 4" id="KW-0863">Zinc-finger</keyword>
<evidence type="ECO:0000256" key="3">
    <source>
        <dbReference type="ARBA" id="ARBA00022833"/>
    </source>
</evidence>
<reference evidence="6 7" key="1">
    <citation type="journal article" date="2018" name="Gigascience">
        <title>Genomes of trombidid mites reveal novel predicted allergens and laterally-transferred genes associated with secondary metabolism.</title>
        <authorList>
            <person name="Dong X."/>
            <person name="Chaisiri K."/>
            <person name="Xia D."/>
            <person name="Armstrong S.D."/>
            <person name="Fang Y."/>
            <person name="Donnelly M.J."/>
            <person name="Kadowaki T."/>
            <person name="McGarry J.W."/>
            <person name="Darby A.C."/>
            <person name="Makepeace B.L."/>
        </authorList>
    </citation>
    <scope>NUCLEOTIDE SEQUENCE [LARGE SCALE GENOMIC DNA]</scope>
    <source>
        <strain evidence="6">UoL-UT</strain>
    </source>
</reference>